<gene>
    <name evidence="1" type="ORF">GEOBRER4_n2076</name>
</gene>
<dbReference type="RefSeq" id="WP_185242190.1">
    <property type="nucleotide sequence ID" value="NZ_AP023213.1"/>
</dbReference>
<sequence>MAKSLQIAVWKPTPLSRLPKEQLPVEMFRSFKKQLGEINSHLCIVDVALQDFVLDHAHSEDSRAFIRQRALAHGHRRLGTDKLDLEFALGLAYTSQIALLLSRLEQLCHFVQKHGMINPKFKELMEGDFLRRTLWLIASSRKGEKVASPLPEEIAISYITPLDLAIFDFYRKIRNSELHAANNRDLTELRSKIDMDRCRSELGHAPTPQGDLSFKDVLVVSKTCQRIGRNVCRAVADPNRDIIPELKRRFGSHPVERRQNAARSLITHAYLLDEADVGLILSELAW</sequence>
<dbReference type="EMBL" id="AP023213">
    <property type="protein sequence ID" value="BCO11387.1"/>
    <property type="molecule type" value="Genomic_DNA"/>
</dbReference>
<accession>A0A7R7FSE5</accession>
<dbReference type="Proteomes" id="UP000515472">
    <property type="component" value="Chromosome"/>
</dbReference>
<evidence type="ECO:0000313" key="1">
    <source>
        <dbReference type="EMBL" id="BCO11387.1"/>
    </source>
</evidence>
<organism evidence="1 2">
    <name type="scientific">Citrifermentans bremense</name>
    <dbReference type="NCBI Taxonomy" id="60035"/>
    <lineage>
        <taxon>Bacteria</taxon>
        <taxon>Pseudomonadati</taxon>
        <taxon>Thermodesulfobacteriota</taxon>
        <taxon>Desulfuromonadia</taxon>
        <taxon>Geobacterales</taxon>
        <taxon>Geobacteraceae</taxon>
        <taxon>Citrifermentans</taxon>
    </lineage>
</organism>
<proteinExistence type="predicted"/>
<dbReference type="AlphaFoldDB" id="A0A7R7FSE5"/>
<reference evidence="1 2" key="1">
    <citation type="submission" date="2020-06" db="EMBL/GenBank/DDBJ databases">
        <title>Interaction of electrochemicaly active bacteria, Geobacter bremensis R4 on different carbon anode.</title>
        <authorList>
            <person name="Meng L."/>
            <person name="Yoshida N."/>
        </authorList>
    </citation>
    <scope>NUCLEOTIDE SEQUENCE [LARGE SCALE GENOMIC DNA]</scope>
    <source>
        <strain evidence="1 2">R4</strain>
    </source>
</reference>
<protein>
    <submittedName>
        <fullName evidence="1">Uncharacterized protein</fullName>
    </submittedName>
</protein>
<keyword evidence="2" id="KW-1185">Reference proteome</keyword>
<name>A0A7R7FSE5_9BACT</name>
<evidence type="ECO:0000313" key="2">
    <source>
        <dbReference type="Proteomes" id="UP000515472"/>
    </source>
</evidence>